<dbReference type="GO" id="GO:0046872">
    <property type="term" value="F:metal ion binding"/>
    <property type="evidence" value="ECO:0007669"/>
    <property type="project" value="UniProtKB-KW"/>
</dbReference>
<dbReference type="EC" id="2.7.1.180" evidence="2"/>
<dbReference type="EMBL" id="NMWU01000038">
    <property type="protein sequence ID" value="PLS30216.1"/>
    <property type="molecule type" value="Genomic_DNA"/>
</dbReference>
<dbReference type="RefSeq" id="WP_101617974.1">
    <property type="nucleotide sequence ID" value="NZ_NMWU01000038.1"/>
</dbReference>
<comment type="caution">
    <text evidence="11">The sequence shown here is derived from an EMBL/GenBank/DDBJ whole genome shotgun (WGS) entry which is preliminary data.</text>
</comment>
<dbReference type="SUPFAM" id="SSF143631">
    <property type="entry name" value="ApbE-like"/>
    <property type="match status" value="1"/>
</dbReference>
<accession>A0A2N5J7N6</accession>
<dbReference type="Proteomes" id="UP000235050">
    <property type="component" value="Unassembled WGS sequence"/>
</dbReference>
<evidence type="ECO:0000256" key="9">
    <source>
        <dbReference type="ARBA" id="ARBA00031306"/>
    </source>
</evidence>
<dbReference type="Pfam" id="PF02424">
    <property type="entry name" value="ApbE"/>
    <property type="match status" value="1"/>
</dbReference>
<evidence type="ECO:0000256" key="1">
    <source>
        <dbReference type="ARBA" id="ARBA00001946"/>
    </source>
</evidence>
<gene>
    <name evidence="11" type="ORF">Uis1B_1956</name>
</gene>
<keyword evidence="6" id="KW-0479">Metal-binding</keyword>
<keyword evidence="7" id="KW-0274">FAD</keyword>
<keyword evidence="4" id="KW-0285">Flavoprotein</keyword>
<reference evidence="11 12" key="1">
    <citation type="submission" date="2017-07" db="EMBL/GenBank/DDBJ databases">
        <title>Bifidobacterium novel species.</title>
        <authorList>
            <person name="Lugli G.A."/>
            <person name="Milani C."/>
            <person name="Duranti S."/>
            <person name="Mangifesta M."/>
        </authorList>
    </citation>
    <scope>NUCLEOTIDE SEQUENCE [LARGE SCALE GENOMIC DNA]</scope>
    <source>
        <strain evidence="12">Uis1B</strain>
    </source>
</reference>
<comment type="cofactor">
    <cofactor evidence="1">
        <name>Mg(2+)</name>
        <dbReference type="ChEBI" id="CHEBI:18420"/>
    </cofactor>
</comment>
<organism evidence="11 12">
    <name type="scientific">Bifidobacterium margollesii</name>
    <dbReference type="NCBI Taxonomy" id="2020964"/>
    <lineage>
        <taxon>Bacteria</taxon>
        <taxon>Bacillati</taxon>
        <taxon>Actinomycetota</taxon>
        <taxon>Actinomycetes</taxon>
        <taxon>Bifidobacteriales</taxon>
        <taxon>Bifidobacteriaceae</taxon>
        <taxon>Bifidobacterium</taxon>
    </lineage>
</organism>
<proteinExistence type="predicted"/>
<dbReference type="PANTHER" id="PTHR30040:SF2">
    <property type="entry name" value="FAD:PROTEIN FMN TRANSFERASE"/>
    <property type="match status" value="1"/>
</dbReference>
<keyword evidence="8" id="KW-0460">Magnesium</keyword>
<evidence type="ECO:0000256" key="2">
    <source>
        <dbReference type="ARBA" id="ARBA00011955"/>
    </source>
</evidence>
<keyword evidence="12" id="KW-1185">Reference proteome</keyword>
<evidence type="ECO:0000256" key="10">
    <source>
        <dbReference type="ARBA" id="ARBA00048540"/>
    </source>
</evidence>
<comment type="catalytic activity">
    <reaction evidence="10">
        <text>L-threonyl-[protein] + FAD = FMN-L-threonyl-[protein] + AMP + H(+)</text>
        <dbReference type="Rhea" id="RHEA:36847"/>
        <dbReference type="Rhea" id="RHEA-COMP:11060"/>
        <dbReference type="Rhea" id="RHEA-COMP:11061"/>
        <dbReference type="ChEBI" id="CHEBI:15378"/>
        <dbReference type="ChEBI" id="CHEBI:30013"/>
        <dbReference type="ChEBI" id="CHEBI:57692"/>
        <dbReference type="ChEBI" id="CHEBI:74257"/>
        <dbReference type="ChEBI" id="CHEBI:456215"/>
        <dbReference type="EC" id="2.7.1.180"/>
    </reaction>
</comment>
<dbReference type="PANTHER" id="PTHR30040">
    <property type="entry name" value="THIAMINE BIOSYNTHESIS LIPOPROTEIN APBE"/>
    <property type="match status" value="1"/>
</dbReference>
<evidence type="ECO:0000256" key="6">
    <source>
        <dbReference type="ARBA" id="ARBA00022723"/>
    </source>
</evidence>
<dbReference type="InterPro" id="IPR003374">
    <property type="entry name" value="ApbE-like_sf"/>
</dbReference>
<protein>
    <recommendedName>
        <fullName evidence="3">FAD:protein FMN transferase</fullName>
        <ecNumber evidence="2">2.7.1.180</ecNumber>
    </recommendedName>
    <alternativeName>
        <fullName evidence="9">Flavin transferase</fullName>
    </alternativeName>
</protein>
<name>A0A2N5J7N6_9BIFI</name>
<evidence type="ECO:0000256" key="7">
    <source>
        <dbReference type="ARBA" id="ARBA00022827"/>
    </source>
</evidence>
<evidence type="ECO:0000256" key="3">
    <source>
        <dbReference type="ARBA" id="ARBA00016337"/>
    </source>
</evidence>
<evidence type="ECO:0000256" key="5">
    <source>
        <dbReference type="ARBA" id="ARBA00022679"/>
    </source>
</evidence>
<evidence type="ECO:0000256" key="4">
    <source>
        <dbReference type="ARBA" id="ARBA00022630"/>
    </source>
</evidence>
<dbReference type="AlphaFoldDB" id="A0A2N5J7N6"/>
<dbReference type="OrthoDB" id="9778595at2"/>
<evidence type="ECO:0000313" key="11">
    <source>
        <dbReference type="EMBL" id="PLS30216.1"/>
    </source>
</evidence>
<dbReference type="Gene3D" id="3.10.520.10">
    <property type="entry name" value="ApbE-like domains"/>
    <property type="match status" value="2"/>
</dbReference>
<keyword evidence="5" id="KW-0808">Transferase</keyword>
<dbReference type="InterPro" id="IPR024932">
    <property type="entry name" value="ApbE"/>
</dbReference>
<evidence type="ECO:0000256" key="8">
    <source>
        <dbReference type="ARBA" id="ARBA00022842"/>
    </source>
</evidence>
<dbReference type="GO" id="GO:0016740">
    <property type="term" value="F:transferase activity"/>
    <property type="evidence" value="ECO:0007669"/>
    <property type="project" value="UniProtKB-KW"/>
</dbReference>
<sequence>MTSTPSRPTIHARVTHAMTVPFTMQIVAAPRQSPRDLAAIADETITLIDACLHDVETRFSPFLNDSLIAKARSGDWSALLRDRDFAEVYALCQQSKQLTDGCFDPMHSGVYDPTGIVKGWAIEMAHQRFLMPLIRDGHCAAAALGGGGDIQTAVRDDSDFVWRIGIENPLVGSISGISGIAPEKYDPQQPPIIRTISLRDGAIATSGTSKRGEHITRRSHDIAQATVVHDRLVFADMWATTAIIAGEQRFRGILAAHASPNVQAVLVRDPECRAATDSLVSIIGFPRHKDS</sequence>
<evidence type="ECO:0000313" key="12">
    <source>
        <dbReference type="Proteomes" id="UP000235050"/>
    </source>
</evidence>